<evidence type="ECO:0000313" key="2">
    <source>
        <dbReference type="Proteomes" id="UP000298663"/>
    </source>
</evidence>
<dbReference type="EMBL" id="AZBU02000003">
    <property type="protein sequence ID" value="TKR89184.1"/>
    <property type="molecule type" value="Genomic_DNA"/>
</dbReference>
<accession>A0A4U5P0N5</accession>
<organism evidence="1 2">
    <name type="scientific">Steinernema carpocapsae</name>
    <name type="common">Entomopathogenic nematode</name>
    <dbReference type="NCBI Taxonomy" id="34508"/>
    <lineage>
        <taxon>Eukaryota</taxon>
        <taxon>Metazoa</taxon>
        <taxon>Ecdysozoa</taxon>
        <taxon>Nematoda</taxon>
        <taxon>Chromadorea</taxon>
        <taxon>Rhabditida</taxon>
        <taxon>Tylenchina</taxon>
        <taxon>Panagrolaimomorpha</taxon>
        <taxon>Strongyloidoidea</taxon>
        <taxon>Steinernematidae</taxon>
        <taxon>Steinernema</taxon>
    </lineage>
</organism>
<name>A0A4U5P0N5_STECR</name>
<proteinExistence type="predicted"/>
<reference evidence="1 2" key="2">
    <citation type="journal article" date="2019" name="G3 (Bethesda)">
        <title>Hybrid Assembly of the Genome of the Entomopathogenic Nematode Steinernema carpocapsae Identifies the X-Chromosome.</title>
        <authorList>
            <person name="Serra L."/>
            <person name="Macchietto M."/>
            <person name="Macias-Munoz A."/>
            <person name="McGill C.J."/>
            <person name="Rodriguez I.M."/>
            <person name="Rodriguez B."/>
            <person name="Murad R."/>
            <person name="Mortazavi A."/>
        </authorList>
    </citation>
    <scope>NUCLEOTIDE SEQUENCE [LARGE SCALE GENOMIC DNA]</scope>
    <source>
        <strain evidence="1 2">ALL</strain>
    </source>
</reference>
<evidence type="ECO:0000313" key="1">
    <source>
        <dbReference type="EMBL" id="TKR89184.1"/>
    </source>
</evidence>
<comment type="caution">
    <text evidence="1">The sequence shown here is derived from an EMBL/GenBank/DDBJ whole genome shotgun (WGS) entry which is preliminary data.</text>
</comment>
<reference evidence="1 2" key="1">
    <citation type="journal article" date="2015" name="Genome Biol.">
        <title>Comparative genomics of Steinernema reveals deeply conserved gene regulatory networks.</title>
        <authorList>
            <person name="Dillman A.R."/>
            <person name="Macchietto M."/>
            <person name="Porter C.F."/>
            <person name="Rogers A."/>
            <person name="Williams B."/>
            <person name="Antoshechkin I."/>
            <person name="Lee M.M."/>
            <person name="Goodwin Z."/>
            <person name="Lu X."/>
            <person name="Lewis E.E."/>
            <person name="Goodrich-Blair H."/>
            <person name="Stock S.P."/>
            <person name="Adams B.J."/>
            <person name="Sternberg P.W."/>
            <person name="Mortazavi A."/>
        </authorList>
    </citation>
    <scope>NUCLEOTIDE SEQUENCE [LARGE SCALE GENOMIC DNA]</scope>
    <source>
        <strain evidence="1 2">ALL</strain>
    </source>
</reference>
<dbReference type="AlphaFoldDB" id="A0A4U5P0N5"/>
<gene>
    <name evidence="1" type="ORF">L596_013324</name>
</gene>
<dbReference type="Proteomes" id="UP000298663">
    <property type="component" value="Unassembled WGS sequence"/>
</dbReference>
<protein>
    <submittedName>
        <fullName evidence="1">Uncharacterized protein</fullName>
    </submittedName>
</protein>
<sequence>MNDHFETSDIDSVCVFRYEGERVRVFSALFGEIAWDKGRMACYPAANVAIRAFVKVDYQGPNVCHYTAVRFRCIEPDDAAIVIEAPWNKGRKARIAYDSDEESPFAESFNATSQERIRYKTSGKILDMKNPCEILVQCNAFRRNRERCVFGCVRREDLTKMSIGMSISMDIFYNDGTKGYVIHEYQLPA</sequence>
<keyword evidence="2" id="KW-1185">Reference proteome</keyword>